<dbReference type="RefSeq" id="WP_058285565.1">
    <property type="nucleotide sequence ID" value="NZ_CYSR01000015.1"/>
</dbReference>
<protein>
    <submittedName>
        <fullName evidence="2">Guanine deaminase</fullName>
        <ecNumber evidence="2">3.5.4.3</ecNumber>
    </submittedName>
</protein>
<dbReference type="PROSITE" id="PS51747">
    <property type="entry name" value="CYT_DCMP_DEAMINASES_2"/>
    <property type="match status" value="1"/>
</dbReference>
<dbReference type="EMBL" id="CYSR01000015">
    <property type="protein sequence ID" value="CUH99402.1"/>
    <property type="molecule type" value="Genomic_DNA"/>
</dbReference>
<dbReference type="Pfam" id="PF00383">
    <property type="entry name" value="dCMP_cyt_deam_1"/>
    <property type="match status" value="1"/>
</dbReference>
<dbReference type="EC" id="3.5.4.3" evidence="2"/>
<reference evidence="2 3" key="1">
    <citation type="submission" date="2015-09" db="EMBL/GenBank/DDBJ databases">
        <authorList>
            <consortium name="Swine Surveillance"/>
        </authorList>
    </citation>
    <scope>NUCLEOTIDE SEQUENCE [LARGE SCALE GENOMIC DNA]</scope>
    <source>
        <strain evidence="2 3">CECT 8399</strain>
    </source>
</reference>
<evidence type="ECO:0000313" key="2">
    <source>
        <dbReference type="EMBL" id="CUH99402.1"/>
    </source>
</evidence>
<keyword evidence="2" id="KW-0378">Hydrolase</keyword>
<dbReference type="Proteomes" id="UP000051326">
    <property type="component" value="Unassembled WGS sequence"/>
</dbReference>
<dbReference type="SUPFAM" id="SSF53927">
    <property type="entry name" value="Cytidine deaminase-like"/>
    <property type="match status" value="1"/>
</dbReference>
<dbReference type="InterPro" id="IPR016193">
    <property type="entry name" value="Cytidine_deaminase-like"/>
</dbReference>
<evidence type="ECO:0000313" key="3">
    <source>
        <dbReference type="Proteomes" id="UP000051326"/>
    </source>
</evidence>
<accession>A0A0N7M4E4</accession>
<dbReference type="Gene3D" id="3.40.140.10">
    <property type="entry name" value="Cytidine Deaminase, domain 2"/>
    <property type="match status" value="1"/>
</dbReference>
<dbReference type="STRING" id="1396826.PHA8399_01521"/>
<dbReference type="PANTHER" id="PTHR11079:SF162">
    <property type="entry name" value="RIBOFLAVIN BIOSYNTHESIS PROTEIN PYRD, CHLOROPLASTIC"/>
    <property type="match status" value="1"/>
</dbReference>
<dbReference type="InterPro" id="IPR002125">
    <property type="entry name" value="CMP_dCMP_dom"/>
</dbReference>
<dbReference type="AlphaFoldDB" id="A0A0N7M4E4"/>
<evidence type="ECO:0000259" key="1">
    <source>
        <dbReference type="PROSITE" id="PS51747"/>
    </source>
</evidence>
<organism evidence="2 3">
    <name type="scientific">Leisingera aquaemixtae</name>
    <dbReference type="NCBI Taxonomy" id="1396826"/>
    <lineage>
        <taxon>Bacteria</taxon>
        <taxon>Pseudomonadati</taxon>
        <taxon>Pseudomonadota</taxon>
        <taxon>Alphaproteobacteria</taxon>
        <taxon>Rhodobacterales</taxon>
        <taxon>Roseobacteraceae</taxon>
        <taxon>Leisingera</taxon>
    </lineage>
</organism>
<dbReference type="CDD" id="cd01285">
    <property type="entry name" value="nucleoside_deaminase"/>
    <property type="match status" value="1"/>
</dbReference>
<dbReference type="PANTHER" id="PTHR11079">
    <property type="entry name" value="CYTOSINE DEAMINASE FAMILY MEMBER"/>
    <property type="match status" value="1"/>
</dbReference>
<sequence length="164" mass="17265">MNGGILAPELADRLMQDVVALSAARVAEGGVPFSAQVVTPDGRVLGSGVNTVLEDHDPTAHAEVCAIRDACARHGRTNLAGTVLLASGEPCALCYMAALFAGVSEVLYAVSASEAARYGYGYGTSYRLLSGFPEHFPLPARHLAVPGAHTPFENQSPQFRRVKK</sequence>
<name>A0A0N7M4E4_9RHOB</name>
<gene>
    <name evidence="2" type="primary">guaD_2</name>
    <name evidence="2" type="ORF">PHA8399_01521</name>
</gene>
<feature type="domain" description="CMP/dCMP-type deaminase" evidence="1">
    <location>
        <begin position="9"/>
        <end position="125"/>
    </location>
</feature>
<proteinExistence type="predicted"/>
<dbReference type="GO" id="GO:0008892">
    <property type="term" value="F:guanine deaminase activity"/>
    <property type="evidence" value="ECO:0007669"/>
    <property type="project" value="UniProtKB-EC"/>
</dbReference>